<reference evidence="4 5" key="1">
    <citation type="submission" date="2019-04" db="EMBL/GenBank/DDBJ databases">
        <authorList>
            <person name="Jiang L."/>
        </authorList>
    </citation>
    <scope>NUCLEOTIDE SEQUENCE [LARGE SCALE GENOMIC DNA]</scope>
    <source>
        <strain evidence="4 5">YIM 131861</strain>
    </source>
</reference>
<comment type="caution">
    <text evidence="4">The sequence shown here is derived from an EMBL/GenBank/DDBJ whole genome shotgun (WGS) entry which is preliminary data.</text>
</comment>
<organism evidence="4 5">
    <name type="scientific">Orlajensenia flava</name>
    <dbReference type="NCBI Taxonomy" id="2565934"/>
    <lineage>
        <taxon>Bacteria</taxon>
        <taxon>Bacillati</taxon>
        <taxon>Actinomycetota</taxon>
        <taxon>Actinomycetes</taxon>
        <taxon>Micrococcales</taxon>
        <taxon>Microbacteriaceae</taxon>
        <taxon>Orlajensenia</taxon>
    </lineage>
</organism>
<dbReference type="InterPro" id="IPR003870">
    <property type="entry name" value="DUF222"/>
</dbReference>
<evidence type="ECO:0000256" key="1">
    <source>
        <dbReference type="ARBA" id="ARBA00023450"/>
    </source>
</evidence>
<dbReference type="AlphaFoldDB" id="A0A4S4FX95"/>
<dbReference type="GO" id="GO:0008270">
    <property type="term" value="F:zinc ion binding"/>
    <property type="evidence" value="ECO:0007669"/>
    <property type="project" value="InterPro"/>
</dbReference>
<dbReference type="Pfam" id="PF02720">
    <property type="entry name" value="DUF222"/>
    <property type="match status" value="1"/>
</dbReference>
<proteinExistence type="inferred from homology"/>
<dbReference type="EMBL" id="SSSN01000005">
    <property type="protein sequence ID" value="THG34286.1"/>
    <property type="molecule type" value="Genomic_DNA"/>
</dbReference>
<keyword evidence="5" id="KW-1185">Reference proteome</keyword>
<dbReference type="InterPro" id="IPR003615">
    <property type="entry name" value="HNH_nuc"/>
</dbReference>
<protein>
    <submittedName>
        <fullName evidence="4">DUF222 domain-containing protein</fullName>
    </submittedName>
</protein>
<evidence type="ECO:0000259" key="3">
    <source>
        <dbReference type="SMART" id="SM00507"/>
    </source>
</evidence>
<gene>
    <name evidence="4" type="ORF">E6C70_08325</name>
</gene>
<feature type="domain" description="HNH nuclease" evidence="3">
    <location>
        <begin position="383"/>
        <end position="434"/>
    </location>
</feature>
<evidence type="ECO:0000313" key="5">
    <source>
        <dbReference type="Proteomes" id="UP000307380"/>
    </source>
</evidence>
<dbReference type="Gene3D" id="1.10.30.50">
    <property type="match status" value="1"/>
</dbReference>
<dbReference type="CDD" id="cd00085">
    <property type="entry name" value="HNHc"/>
    <property type="match status" value="1"/>
</dbReference>
<accession>A0A4S4FX95</accession>
<dbReference type="RefSeq" id="WP_136424084.1">
    <property type="nucleotide sequence ID" value="NZ_SSSN01000005.1"/>
</dbReference>
<dbReference type="GO" id="GO:0004519">
    <property type="term" value="F:endonuclease activity"/>
    <property type="evidence" value="ECO:0007669"/>
    <property type="project" value="InterPro"/>
</dbReference>
<dbReference type="GO" id="GO:0003676">
    <property type="term" value="F:nucleic acid binding"/>
    <property type="evidence" value="ECO:0007669"/>
    <property type="project" value="InterPro"/>
</dbReference>
<feature type="region of interest" description="Disordered" evidence="2">
    <location>
        <begin position="264"/>
        <end position="286"/>
    </location>
</feature>
<evidence type="ECO:0000313" key="4">
    <source>
        <dbReference type="EMBL" id="THG34286.1"/>
    </source>
</evidence>
<dbReference type="Pfam" id="PF01844">
    <property type="entry name" value="HNH"/>
    <property type="match status" value="1"/>
</dbReference>
<sequence>MNTPTALAPLQEDLAALGGAWSGAVPSTGGPTSAQSDIESMVGYGLIGVTHAACQLRRHADALLAGLAAEVGRRSGAEFGTEGLAKSNGFHNATKLLAAATGGSAAEVDRLLAVGRATMTRQDFSGTPRPAIHPHVAAGLQSGAISVEAAAAITAMLDRVAPRADPVVADDVEEILAIRAAELPLHLVKRAIKHAEAQLDQDGAEPRDEERWLDRSVIIREDGNGMIHVVARLDPESAAPLKAAIEALVSDGLRAKQACRDAETSASGRCPDGGAASDDSGTVVDDNRTIPQRQADALTEIAKHALGCAETLPPLASVTAVVRVDLETLRSGLGGGTVDGIDQPLSAGALRRAAGAADLIPAVLGTESVPLDVGRRARRFSRSQRIALTERDGGCASCGQNIAYVHAHHIRWWQRDAGPTDIANGVMLCSFCHHRIHREGWGIRATMNGVWFIPPPHVDPDRRPRLGGRVRFGMPTLARTG</sequence>
<dbReference type="OrthoDB" id="5177627at2"/>
<evidence type="ECO:0000256" key="2">
    <source>
        <dbReference type="SAM" id="MobiDB-lite"/>
    </source>
</evidence>
<comment type="similarity">
    <text evidence="1">Belongs to the Rv1128c/1148c/1588c/1702c/1945/3466 family.</text>
</comment>
<dbReference type="InterPro" id="IPR002711">
    <property type="entry name" value="HNH"/>
</dbReference>
<name>A0A4S4FX95_9MICO</name>
<dbReference type="SMART" id="SM00507">
    <property type="entry name" value="HNHc"/>
    <property type="match status" value="1"/>
</dbReference>
<dbReference type="Proteomes" id="UP000307380">
    <property type="component" value="Unassembled WGS sequence"/>
</dbReference>